<proteinExistence type="predicted"/>
<evidence type="ECO:0000313" key="3">
    <source>
        <dbReference type="Proteomes" id="UP001500466"/>
    </source>
</evidence>
<sequence length="84" mass="9131">MQFAGVGGADEDRRHHRPVAAGRDARQREQVVAVPQVGDGGDRRDVEVAGEEPPGERGRGVRDEVDVQECRGPGEPPEQRHAVE</sequence>
<dbReference type="EMBL" id="BAABHS010000005">
    <property type="protein sequence ID" value="GAA4956028.1"/>
    <property type="molecule type" value="Genomic_DNA"/>
</dbReference>
<gene>
    <name evidence="2" type="ORF">GCM10023205_17580</name>
</gene>
<feature type="region of interest" description="Disordered" evidence="1">
    <location>
        <begin position="1"/>
        <end position="84"/>
    </location>
</feature>
<evidence type="ECO:0000313" key="2">
    <source>
        <dbReference type="EMBL" id="GAA4956028.1"/>
    </source>
</evidence>
<dbReference type="Proteomes" id="UP001500466">
    <property type="component" value="Unassembled WGS sequence"/>
</dbReference>
<comment type="caution">
    <text evidence="2">The sequence shown here is derived from an EMBL/GenBank/DDBJ whole genome shotgun (WGS) entry which is preliminary data.</text>
</comment>
<name>A0ABP9GX90_9ACTN</name>
<keyword evidence="3" id="KW-1185">Reference proteome</keyword>
<organism evidence="2 3">
    <name type="scientific">Yinghuangia aomiensis</name>
    <dbReference type="NCBI Taxonomy" id="676205"/>
    <lineage>
        <taxon>Bacteria</taxon>
        <taxon>Bacillati</taxon>
        <taxon>Actinomycetota</taxon>
        <taxon>Actinomycetes</taxon>
        <taxon>Kitasatosporales</taxon>
        <taxon>Streptomycetaceae</taxon>
        <taxon>Yinghuangia</taxon>
    </lineage>
</organism>
<feature type="compositionally biased region" description="Basic and acidic residues" evidence="1">
    <location>
        <begin position="54"/>
        <end position="69"/>
    </location>
</feature>
<evidence type="ECO:0000256" key="1">
    <source>
        <dbReference type="SAM" id="MobiDB-lite"/>
    </source>
</evidence>
<accession>A0ABP9GX90</accession>
<protein>
    <submittedName>
        <fullName evidence="2">Uncharacterized protein</fullName>
    </submittedName>
</protein>
<reference evidence="3" key="1">
    <citation type="journal article" date="2019" name="Int. J. Syst. Evol. Microbiol.">
        <title>The Global Catalogue of Microorganisms (GCM) 10K type strain sequencing project: providing services to taxonomists for standard genome sequencing and annotation.</title>
        <authorList>
            <consortium name="The Broad Institute Genomics Platform"/>
            <consortium name="The Broad Institute Genome Sequencing Center for Infectious Disease"/>
            <person name="Wu L."/>
            <person name="Ma J."/>
        </authorList>
    </citation>
    <scope>NUCLEOTIDE SEQUENCE [LARGE SCALE GENOMIC DNA]</scope>
    <source>
        <strain evidence="3">JCM 17986</strain>
    </source>
</reference>